<accession>A0A392RRZ6</accession>
<dbReference type="Proteomes" id="UP000265520">
    <property type="component" value="Unassembled WGS sequence"/>
</dbReference>
<feature type="non-terminal residue" evidence="1">
    <location>
        <position position="49"/>
    </location>
</feature>
<dbReference type="EMBL" id="LXQA010267123">
    <property type="protein sequence ID" value="MCI39421.1"/>
    <property type="molecule type" value="Genomic_DNA"/>
</dbReference>
<sequence length="49" mass="5626">MQTMLEIESKERALVEAVSFWVTIGSPGLAKDNQPLHYQLQKLNILQQQ</sequence>
<comment type="caution">
    <text evidence="1">The sequence shown here is derived from an EMBL/GenBank/DDBJ whole genome shotgun (WGS) entry which is preliminary data.</text>
</comment>
<dbReference type="AlphaFoldDB" id="A0A392RRZ6"/>
<organism evidence="1 2">
    <name type="scientific">Trifolium medium</name>
    <dbReference type="NCBI Taxonomy" id="97028"/>
    <lineage>
        <taxon>Eukaryota</taxon>
        <taxon>Viridiplantae</taxon>
        <taxon>Streptophyta</taxon>
        <taxon>Embryophyta</taxon>
        <taxon>Tracheophyta</taxon>
        <taxon>Spermatophyta</taxon>
        <taxon>Magnoliopsida</taxon>
        <taxon>eudicotyledons</taxon>
        <taxon>Gunneridae</taxon>
        <taxon>Pentapetalae</taxon>
        <taxon>rosids</taxon>
        <taxon>fabids</taxon>
        <taxon>Fabales</taxon>
        <taxon>Fabaceae</taxon>
        <taxon>Papilionoideae</taxon>
        <taxon>50 kb inversion clade</taxon>
        <taxon>NPAAA clade</taxon>
        <taxon>Hologalegina</taxon>
        <taxon>IRL clade</taxon>
        <taxon>Trifolieae</taxon>
        <taxon>Trifolium</taxon>
    </lineage>
</organism>
<evidence type="ECO:0000313" key="1">
    <source>
        <dbReference type="EMBL" id="MCI39421.1"/>
    </source>
</evidence>
<evidence type="ECO:0000313" key="2">
    <source>
        <dbReference type="Proteomes" id="UP000265520"/>
    </source>
</evidence>
<keyword evidence="2" id="KW-1185">Reference proteome</keyword>
<reference evidence="1 2" key="1">
    <citation type="journal article" date="2018" name="Front. Plant Sci.">
        <title>Red Clover (Trifolium pratense) and Zigzag Clover (T. medium) - A Picture of Genomic Similarities and Differences.</title>
        <authorList>
            <person name="Dluhosova J."/>
            <person name="Istvanek J."/>
            <person name="Nedelnik J."/>
            <person name="Repkova J."/>
        </authorList>
    </citation>
    <scope>NUCLEOTIDE SEQUENCE [LARGE SCALE GENOMIC DNA]</scope>
    <source>
        <strain evidence="2">cv. 10/8</strain>
        <tissue evidence="1">Leaf</tissue>
    </source>
</reference>
<proteinExistence type="predicted"/>
<name>A0A392RRZ6_9FABA</name>
<protein>
    <submittedName>
        <fullName evidence="1">Uncharacterized protein</fullName>
    </submittedName>
</protein>